<proteinExistence type="predicted"/>
<evidence type="ECO:0000313" key="1">
    <source>
        <dbReference type="EMBL" id="OAF61975.1"/>
    </source>
</evidence>
<name>A0A177AIS9_9PEZI</name>
<dbReference type="AlphaFoldDB" id="A0A177AIS9"/>
<dbReference type="Proteomes" id="UP000077154">
    <property type="component" value="Unassembled WGS sequence"/>
</dbReference>
<reference evidence="1" key="1">
    <citation type="submission" date="2016-03" db="EMBL/GenBank/DDBJ databases">
        <title>Updated assembly of Pseudogymnoascus destructans, the fungus causing white-nose syndrome of bats.</title>
        <authorList>
            <person name="Palmer J.M."/>
            <person name="Drees K.P."/>
            <person name="Foster J.T."/>
            <person name="Lindner D.L."/>
        </authorList>
    </citation>
    <scope>NUCLEOTIDE SEQUENCE [LARGE SCALE GENOMIC DNA]</scope>
    <source>
        <strain evidence="1">20631-21</strain>
    </source>
</reference>
<dbReference type="EMBL" id="KV441388">
    <property type="protein sequence ID" value="OAF61975.1"/>
    <property type="molecule type" value="Genomic_DNA"/>
</dbReference>
<dbReference type="RefSeq" id="XP_024327249.1">
    <property type="nucleotide sequence ID" value="XM_024465399.1"/>
</dbReference>
<dbReference type="VEuPathDB" id="FungiDB:GMDG_06512"/>
<dbReference type="OrthoDB" id="4062651at2759"/>
<accession>A0A177AIS9</accession>
<protein>
    <recommendedName>
        <fullName evidence="2">Protein kinase domain-containing protein</fullName>
    </recommendedName>
</protein>
<dbReference type="Gene3D" id="1.10.510.10">
    <property type="entry name" value="Transferase(Phosphotransferase) domain 1"/>
    <property type="match status" value="1"/>
</dbReference>
<organism evidence="1">
    <name type="scientific">Pseudogymnoascus destructans</name>
    <dbReference type="NCBI Taxonomy" id="655981"/>
    <lineage>
        <taxon>Eukaryota</taxon>
        <taxon>Fungi</taxon>
        <taxon>Dikarya</taxon>
        <taxon>Ascomycota</taxon>
        <taxon>Pezizomycotina</taxon>
        <taxon>Leotiomycetes</taxon>
        <taxon>Thelebolales</taxon>
        <taxon>Thelebolaceae</taxon>
        <taxon>Pseudogymnoascus</taxon>
    </lineage>
</organism>
<dbReference type="eggNOG" id="KOG0594">
    <property type="taxonomic scope" value="Eukaryota"/>
</dbReference>
<dbReference type="GeneID" id="36284813"/>
<dbReference type="SUPFAM" id="SSF56112">
    <property type="entry name" value="Protein kinase-like (PK-like)"/>
    <property type="match status" value="1"/>
</dbReference>
<gene>
    <name evidence="1" type="ORF">VC83_01725</name>
</gene>
<evidence type="ECO:0008006" key="2">
    <source>
        <dbReference type="Google" id="ProtNLM"/>
    </source>
</evidence>
<dbReference type="InterPro" id="IPR011009">
    <property type="entry name" value="Kinase-like_dom_sf"/>
</dbReference>
<sequence>MLNNMVFRISDSELAASDTWRYILRRHISFFGEEEGFQGLLQWIGEDNPSFEHLITLAGSFNATKPREPFATWLFVDAEFRDLVCRMTVLDPARGITAAQALEHPWFVENHDEGVL</sequence>